<dbReference type="Pfam" id="PF02127">
    <property type="entry name" value="Peptidase_M18"/>
    <property type="match status" value="1"/>
</dbReference>
<comment type="similarity">
    <text evidence="2 9">Belongs to the peptidase M18 family.</text>
</comment>
<dbReference type="GO" id="GO:0008237">
    <property type="term" value="F:metallopeptidase activity"/>
    <property type="evidence" value="ECO:0007669"/>
    <property type="project" value="UniProtKB-KW"/>
</dbReference>
<evidence type="ECO:0000256" key="8">
    <source>
        <dbReference type="ARBA" id="ARBA00023049"/>
    </source>
</evidence>
<dbReference type="Gene3D" id="2.30.250.10">
    <property type="entry name" value="Aminopeptidase i, Domain 2"/>
    <property type="match status" value="1"/>
</dbReference>
<evidence type="ECO:0000256" key="7">
    <source>
        <dbReference type="ARBA" id="ARBA00022833"/>
    </source>
</evidence>
<organism evidence="11 12">
    <name type="scientific">Parenemella sanctibonifatiensis</name>
    <dbReference type="NCBI Taxonomy" id="2016505"/>
    <lineage>
        <taxon>Bacteria</taxon>
        <taxon>Bacillati</taxon>
        <taxon>Actinomycetota</taxon>
        <taxon>Actinomycetes</taxon>
        <taxon>Propionibacteriales</taxon>
        <taxon>Propionibacteriaceae</taxon>
        <taxon>Parenemella</taxon>
    </lineage>
</organism>
<keyword evidence="7 9" id="KW-0862">Zinc</keyword>
<reference evidence="11 12" key="1">
    <citation type="submission" date="2017-07" db="EMBL/GenBank/DDBJ databases">
        <title>Draft whole genome sequences of clinical Proprionibacteriaceae strains.</title>
        <authorList>
            <person name="Bernier A.-M."/>
            <person name="Bernard K."/>
            <person name="Domingo M.-C."/>
        </authorList>
    </citation>
    <scope>NUCLEOTIDE SEQUENCE [LARGE SCALE GENOMIC DNA]</scope>
    <source>
        <strain evidence="11 12">NML 150081</strain>
    </source>
</reference>
<comment type="cofactor">
    <cofactor evidence="1 10">
        <name>Zn(2+)</name>
        <dbReference type="ChEBI" id="CHEBI:29105"/>
    </cofactor>
</comment>
<dbReference type="GO" id="GO:0006508">
    <property type="term" value="P:proteolysis"/>
    <property type="evidence" value="ECO:0007669"/>
    <property type="project" value="UniProtKB-KW"/>
</dbReference>
<dbReference type="Gene3D" id="3.40.630.10">
    <property type="entry name" value="Zn peptidases"/>
    <property type="match status" value="1"/>
</dbReference>
<evidence type="ECO:0000256" key="3">
    <source>
        <dbReference type="ARBA" id="ARBA00022438"/>
    </source>
</evidence>
<protein>
    <recommendedName>
        <fullName evidence="10">M18 family aminopeptidase</fullName>
        <ecNumber evidence="10">3.4.11.-</ecNumber>
    </recommendedName>
</protein>
<dbReference type="OrthoDB" id="5288740at2"/>
<comment type="caution">
    <text evidence="11">The sequence shown here is derived from an EMBL/GenBank/DDBJ whole genome shotgun (WGS) entry which is preliminary data.</text>
</comment>
<evidence type="ECO:0000256" key="6">
    <source>
        <dbReference type="ARBA" id="ARBA00022801"/>
    </source>
</evidence>
<keyword evidence="6 9" id="KW-0378">Hydrolase</keyword>
<dbReference type="GO" id="GO:0004177">
    <property type="term" value="F:aminopeptidase activity"/>
    <property type="evidence" value="ECO:0007669"/>
    <property type="project" value="UniProtKB-KW"/>
</dbReference>
<dbReference type="PANTHER" id="PTHR28570">
    <property type="entry name" value="ASPARTYL AMINOPEPTIDASE"/>
    <property type="match status" value="1"/>
</dbReference>
<dbReference type="PRINTS" id="PR00932">
    <property type="entry name" value="AMINO1PTASE"/>
</dbReference>
<dbReference type="Proteomes" id="UP000216300">
    <property type="component" value="Unassembled WGS sequence"/>
</dbReference>
<dbReference type="EMBL" id="NMVJ01000010">
    <property type="protein sequence ID" value="OYN89117.1"/>
    <property type="molecule type" value="Genomic_DNA"/>
</dbReference>
<dbReference type="SUPFAM" id="SSF101821">
    <property type="entry name" value="Aminopeptidase/glucanase lid domain"/>
    <property type="match status" value="1"/>
</dbReference>
<dbReference type="GO" id="GO:0008270">
    <property type="term" value="F:zinc ion binding"/>
    <property type="evidence" value="ECO:0007669"/>
    <property type="project" value="InterPro"/>
</dbReference>
<dbReference type="NCBIfam" id="NF002759">
    <property type="entry name" value="PRK02813.1"/>
    <property type="match status" value="1"/>
</dbReference>
<name>A0A255EC39_9ACTN</name>
<dbReference type="EC" id="3.4.11.-" evidence="10"/>
<accession>A0A255EC39</accession>
<proteinExistence type="inferred from homology"/>
<keyword evidence="3 9" id="KW-0031">Aminopeptidase</keyword>
<dbReference type="RefSeq" id="WP_094455684.1">
    <property type="nucleotide sequence ID" value="NZ_NMVJ01000010.1"/>
</dbReference>
<dbReference type="AlphaFoldDB" id="A0A255EC39"/>
<dbReference type="CDD" id="cd05658">
    <property type="entry name" value="M18_DAP"/>
    <property type="match status" value="1"/>
</dbReference>
<dbReference type="GO" id="GO:0005737">
    <property type="term" value="C:cytoplasm"/>
    <property type="evidence" value="ECO:0007669"/>
    <property type="project" value="UniProtKB-ARBA"/>
</dbReference>
<gene>
    <name evidence="11" type="ORF">CGZ91_12730</name>
</gene>
<sequence>MADARAHVDDLAQFVQAAPTSYHAAREVGERLAKAGFQRLDELTDWPELAAGGYYFIREGAVIAWRIPEGAGGDSSARIIGSHTDSPAFKLKPNPDITAVGWQQAGVEVYGGPIVHTWTDRDLGFAGRLVTREETRLVKTGPIARIPNVAIHLDRSLAEGVQLDRQQHLQPILAVDSPETDVLEMLCDAAEIGQDELLGYDIFTYDTQPPAVIGAEEQFFASTRMDNLSSVHAGLTALLAAEDADDIVVLAAFDHEEVGSGSRSGAAGPILEDALRRIWHSIGAEAHQFPAMISRSSCVSADAGHAINPNHPEKHDPWNQPLLTKGPLLKLNANQRYASDALSAAIWYKACEEAEVETQAFVSRNTIPCGSTIGPITAARLGLQTVDVGVPLLGMHSARELAGVQDLADLAAVLEAYLLGA</sequence>
<dbReference type="InterPro" id="IPR023358">
    <property type="entry name" value="Peptidase_M18_dom2"/>
</dbReference>
<keyword evidence="8 9" id="KW-0482">Metalloprotease</keyword>
<evidence type="ECO:0000256" key="5">
    <source>
        <dbReference type="ARBA" id="ARBA00022723"/>
    </source>
</evidence>
<evidence type="ECO:0000313" key="12">
    <source>
        <dbReference type="Proteomes" id="UP000216300"/>
    </source>
</evidence>
<evidence type="ECO:0000256" key="10">
    <source>
        <dbReference type="RuleBase" id="RU004387"/>
    </source>
</evidence>
<evidence type="ECO:0000256" key="1">
    <source>
        <dbReference type="ARBA" id="ARBA00001947"/>
    </source>
</evidence>
<keyword evidence="12" id="KW-1185">Reference proteome</keyword>
<keyword evidence="4 9" id="KW-0645">Protease</keyword>
<evidence type="ECO:0000313" key="11">
    <source>
        <dbReference type="EMBL" id="OYN89117.1"/>
    </source>
</evidence>
<evidence type="ECO:0000256" key="4">
    <source>
        <dbReference type="ARBA" id="ARBA00022670"/>
    </source>
</evidence>
<evidence type="ECO:0000256" key="2">
    <source>
        <dbReference type="ARBA" id="ARBA00008290"/>
    </source>
</evidence>
<evidence type="ECO:0000256" key="9">
    <source>
        <dbReference type="RuleBase" id="RU004386"/>
    </source>
</evidence>
<dbReference type="InterPro" id="IPR001948">
    <property type="entry name" value="Peptidase_M18"/>
</dbReference>
<keyword evidence="5 9" id="KW-0479">Metal-binding</keyword>
<dbReference type="PANTHER" id="PTHR28570:SF3">
    <property type="entry name" value="ASPARTYL AMINOPEPTIDASE"/>
    <property type="match status" value="1"/>
</dbReference>
<dbReference type="SUPFAM" id="SSF53187">
    <property type="entry name" value="Zn-dependent exopeptidases"/>
    <property type="match status" value="1"/>
</dbReference>